<evidence type="ECO:0008006" key="3">
    <source>
        <dbReference type="Google" id="ProtNLM"/>
    </source>
</evidence>
<dbReference type="EMBL" id="NPIA01000006">
    <property type="protein sequence ID" value="OZM56438.1"/>
    <property type="molecule type" value="Genomic_DNA"/>
</dbReference>
<dbReference type="RefSeq" id="WP_094925403.1">
    <property type="nucleotide sequence ID" value="NZ_NPIA01000006.1"/>
</dbReference>
<reference evidence="1 2" key="2">
    <citation type="submission" date="2017-09" db="EMBL/GenBank/DDBJ databases">
        <title>Bacillus patelloidae sp. nov., isolated from the intestinal tract of a marine limpet.</title>
        <authorList>
            <person name="Liu R."/>
            <person name="Dong C."/>
            <person name="Shao Z."/>
        </authorList>
    </citation>
    <scope>NUCLEOTIDE SEQUENCE [LARGE SCALE GENOMIC DNA]</scope>
    <source>
        <strain evidence="1 2">SA5d-4</strain>
    </source>
</reference>
<name>A0A263BS91_9BACI</name>
<evidence type="ECO:0000313" key="1">
    <source>
        <dbReference type="EMBL" id="OZM56438.1"/>
    </source>
</evidence>
<proteinExistence type="predicted"/>
<gene>
    <name evidence="1" type="ORF">CIB95_11730</name>
</gene>
<dbReference type="AlphaFoldDB" id="A0A263BS91"/>
<keyword evidence="2" id="KW-1185">Reference proteome</keyword>
<accession>A0A263BS91</accession>
<evidence type="ECO:0000313" key="2">
    <source>
        <dbReference type="Proteomes" id="UP000217083"/>
    </source>
</evidence>
<dbReference type="Proteomes" id="UP000217083">
    <property type="component" value="Unassembled WGS sequence"/>
</dbReference>
<sequence>MKKKLLSFKTKTITIEQLMKLAGDVDYNEFATTINEYVAENLLEPVNASRTNGRRPSLYNKYRINKPKEDYSTALDEIKLLHPNFNHSKYAKQPAMYVKYKKEIELLSQFFWEQEDLLKQPMSMNERSFQIWGIEKLIKEKSVIKTIFQFNDLDMSILNVYETPEPFFEYNFANEKEMNILIIENKDTWFTLRKIMREEGINYLFRDYHVLLYGEGKMIISRNNRLNEYDQLLTGSANNYFYFGDLDYEGIDIYQTLVTKNCELSIHLCTELYVLMLKEANIYNLPKAKAGQKKIDLSLFLNEFTASDKADITTILENGYYIPQEILNYPLFKAKMMERLND</sequence>
<comment type="caution">
    <text evidence="1">The sequence shown here is derived from an EMBL/GenBank/DDBJ whole genome shotgun (WGS) entry which is preliminary data.</text>
</comment>
<organism evidence="1 2">
    <name type="scientific">Lottiidibacillus patelloidae</name>
    <dbReference type="NCBI Taxonomy" id="2670334"/>
    <lineage>
        <taxon>Bacteria</taxon>
        <taxon>Bacillati</taxon>
        <taxon>Bacillota</taxon>
        <taxon>Bacilli</taxon>
        <taxon>Bacillales</taxon>
        <taxon>Bacillaceae</taxon>
        <taxon>Lottiidibacillus</taxon>
    </lineage>
</organism>
<protein>
    <recommendedName>
        <fullName evidence="3">Wadjet protein JetD C-terminal domain-containing protein</fullName>
    </recommendedName>
</protein>
<reference evidence="2" key="1">
    <citation type="submission" date="2017-08" db="EMBL/GenBank/DDBJ databases">
        <authorList>
            <person name="Huang Z."/>
        </authorList>
    </citation>
    <scope>NUCLEOTIDE SEQUENCE [LARGE SCALE GENOMIC DNA]</scope>
    <source>
        <strain evidence="2">SA5d-4</strain>
    </source>
</reference>